<dbReference type="KEGG" id="gtt:GUITHDRAFT_115010"/>
<proteinExistence type="predicted"/>
<evidence type="ECO:0000313" key="3">
    <source>
        <dbReference type="Proteomes" id="UP000011087"/>
    </source>
</evidence>
<dbReference type="HOGENOM" id="CLU_401977_0_0_1"/>
<reference evidence="1 3" key="1">
    <citation type="journal article" date="2012" name="Nature">
        <title>Algal genomes reveal evolutionary mosaicism and the fate of nucleomorphs.</title>
        <authorList>
            <consortium name="DOE Joint Genome Institute"/>
            <person name="Curtis B.A."/>
            <person name="Tanifuji G."/>
            <person name="Burki F."/>
            <person name="Gruber A."/>
            <person name="Irimia M."/>
            <person name="Maruyama S."/>
            <person name="Arias M.C."/>
            <person name="Ball S.G."/>
            <person name="Gile G.H."/>
            <person name="Hirakawa Y."/>
            <person name="Hopkins J.F."/>
            <person name="Kuo A."/>
            <person name="Rensing S.A."/>
            <person name="Schmutz J."/>
            <person name="Symeonidi A."/>
            <person name="Elias M."/>
            <person name="Eveleigh R.J."/>
            <person name="Herman E.K."/>
            <person name="Klute M.J."/>
            <person name="Nakayama T."/>
            <person name="Obornik M."/>
            <person name="Reyes-Prieto A."/>
            <person name="Armbrust E.V."/>
            <person name="Aves S.J."/>
            <person name="Beiko R.G."/>
            <person name="Coutinho P."/>
            <person name="Dacks J.B."/>
            <person name="Durnford D.G."/>
            <person name="Fast N.M."/>
            <person name="Green B.R."/>
            <person name="Grisdale C.J."/>
            <person name="Hempel F."/>
            <person name="Henrissat B."/>
            <person name="Hoppner M.P."/>
            <person name="Ishida K."/>
            <person name="Kim E."/>
            <person name="Koreny L."/>
            <person name="Kroth P.G."/>
            <person name="Liu Y."/>
            <person name="Malik S.B."/>
            <person name="Maier U.G."/>
            <person name="McRose D."/>
            <person name="Mock T."/>
            <person name="Neilson J.A."/>
            <person name="Onodera N.T."/>
            <person name="Poole A.M."/>
            <person name="Pritham E.J."/>
            <person name="Richards T.A."/>
            <person name="Rocap G."/>
            <person name="Roy S.W."/>
            <person name="Sarai C."/>
            <person name="Schaack S."/>
            <person name="Shirato S."/>
            <person name="Slamovits C.H."/>
            <person name="Spencer D.F."/>
            <person name="Suzuki S."/>
            <person name="Worden A.Z."/>
            <person name="Zauner S."/>
            <person name="Barry K."/>
            <person name="Bell C."/>
            <person name="Bharti A.K."/>
            <person name="Crow J.A."/>
            <person name="Grimwood J."/>
            <person name="Kramer R."/>
            <person name="Lindquist E."/>
            <person name="Lucas S."/>
            <person name="Salamov A."/>
            <person name="McFadden G.I."/>
            <person name="Lane C.E."/>
            <person name="Keeling P.J."/>
            <person name="Gray M.W."/>
            <person name="Grigoriev I.V."/>
            <person name="Archibald J.M."/>
        </authorList>
    </citation>
    <scope>NUCLEOTIDE SEQUENCE</scope>
    <source>
        <strain evidence="1 3">CCMP2712</strain>
    </source>
</reference>
<dbReference type="Proteomes" id="UP000011087">
    <property type="component" value="Unassembled WGS sequence"/>
</dbReference>
<reference evidence="2" key="3">
    <citation type="submission" date="2015-06" db="UniProtKB">
        <authorList>
            <consortium name="EnsemblProtists"/>
        </authorList>
    </citation>
    <scope>IDENTIFICATION</scope>
</reference>
<dbReference type="EMBL" id="JH993044">
    <property type="protein sequence ID" value="EKX38907.1"/>
    <property type="molecule type" value="Genomic_DNA"/>
</dbReference>
<evidence type="ECO:0000313" key="1">
    <source>
        <dbReference type="EMBL" id="EKX38907.1"/>
    </source>
</evidence>
<dbReference type="RefSeq" id="XP_005825887.1">
    <property type="nucleotide sequence ID" value="XM_005825830.1"/>
</dbReference>
<evidence type="ECO:0000313" key="2">
    <source>
        <dbReference type="EnsemblProtists" id="EKX38907"/>
    </source>
</evidence>
<dbReference type="PaxDb" id="55529-EKX38907"/>
<name>L1IS49_GUITC</name>
<dbReference type="EnsemblProtists" id="EKX38907">
    <property type="protein sequence ID" value="EKX38907"/>
    <property type="gene ID" value="GUITHDRAFT_115010"/>
</dbReference>
<dbReference type="GeneID" id="17295634"/>
<dbReference type="AlphaFoldDB" id="L1IS49"/>
<protein>
    <submittedName>
        <fullName evidence="1 2">Uncharacterized protein</fullName>
    </submittedName>
</protein>
<gene>
    <name evidence="1" type="ORF">GUITHDRAFT_115010</name>
</gene>
<keyword evidence="3" id="KW-1185">Reference proteome</keyword>
<reference evidence="3" key="2">
    <citation type="submission" date="2012-11" db="EMBL/GenBank/DDBJ databases">
        <authorList>
            <person name="Kuo A."/>
            <person name="Curtis B.A."/>
            <person name="Tanifuji G."/>
            <person name="Burki F."/>
            <person name="Gruber A."/>
            <person name="Irimia M."/>
            <person name="Maruyama S."/>
            <person name="Arias M.C."/>
            <person name="Ball S.G."/>
            <person name="Gile G.H."/>
            <person name="Hirakawa Y."/>
            <person name="Hopkins J.F."/>
            <person name="Rensing S.A."/>
            <person name="Schmutz J."/>
            <person name="Symeonidi A."/>
            <person name="Elias M."/>
            <person name="Eveleigh R.J."/>
            <person name="Herman E.K."/>
            <person name="Klute M.J."/>
            <person name="Nakayama T."/>
            <person name="Obornik M."/>
            <person name="Reyes-Prieto A."/>
            <person name="Armbrust E.V."/>
            <person name="Aves S.J."/>
            <person name="Beiko R.G."/>
            <person name="Coutinho P."/>
            <person name="Dacks J.B."/>
            <person name="Durnford D.G."/>
            <person name="Fast N.M."/>
            <person name="Green B.R."/>
            <person name="Grisdale C."/>
            <person name="Hempe F."/>
            <person name="Henrissat B."/>
            <person name="Hoppner M.P."/>
            <person name="Ishida K.-I."/>
            <person name="Kim E."/>
            <person name="Koreny L."/>
            <person name="Kroth P.G."/>
            <person name="Liu Y."/>
            <person name="Malik S.-B."/>
            <person name="Maier U.G."/>
            <person name="McRose D."/>
            <person name="Mock T."/>
            <person name="Neilson J.A."/>
            <person name="Onodera N.T."/>
            <person name="Poole A.M."/>
            <person name="Pritham E.J."/>
            <person name="Richards T.A."/>
            <person name="Rocap G."/>
            <person name="Roy S.W."/>
            <person name="Sarai C."/>
            <person name="Schaack S."/>
            <person name="Shirato S."/>
            <person name="Slamovits C.H."/>
            <person name="Spencer D.F."/>
            <person name="Suzuki S."/>
            <person name="Worden A.Z."/>
            <person name="Zauner S."/>
            <person name="Barry K."/>
            <person name="Bell C."/>
            <person name="Bharti A.K."/>
            <person name="Crow J.A."/>
            <person name="Grimwood J."/>
            <person name="Kramer R."/>
            <person name="Lindquist E."/>
            <person name="Lucas S."/>
            <person name="Salamov A."/>
            <person name="McFadden G.I."/>
            <person name="Lane C.E."/>
            <person name="Keeling P.J."/>
            <person name="Gray M.W."/>
            <person name="Grigoriev I.V."/>
            <person name="Archibald J.M."/>
        </authorList>
    </citation>
    <scope>NUCLEOTIDE SEQUENCE</scope>
    <source>
        <strain evidence="3">CCMP2712</strain>
    </source>
</reference>
<organism evidence="1">
    <name type="scientific">Guillardia theta (strain CCMP2712)</name>
    <name type="common">Cryptophyte</name>
    <dbReference type="NCBI Taxonomy" id="905079"/>
    <lineage>
        <taxon>Eukaryota</taxon>
        <taxon>Cryptophyceae</taxon>
        <taxon>Pyrenomonadales</taxon>
        <taxon>Geminigeraceae</taxon>
        <taxon>Guillardia</taxon>
    </lineage>
</organism>
<sequence>MCENFKSMPLEDRRDFIRSILEEHESLEESNDESPTAKCFLTICHVERAMDNLRSAELPDIVSDVVMFASQEGDGMKSKHPIMPFIRLDLLEDRKEKFCLTGKTEHYISEQLVGMLRSDQQSVHQRKSDMEQAYKKVRNAFVAKHRTGGESPEDVRFTPHQRYLKTVIEGCEQMDVEIPRLIGKLEGMANGDLPVNESELQNELYKYNEKFYKHTVAELAEDAISVVAQDGCASTPPVPMYIGFSTKSLSASEGLRILEAVTKEAHERGIIFNVWSFDGEFSCIYRNYYVNNPSTFITEVKAIKQEAQKLSISQICSEIASYISCVFDFEPAITAQEVERECNLLNMNQYDGPDLSQVTIRTRSGIMHMNTAEFAQIEKFVLSLRRNQLIWQVQREKKLQCSPATRTKACLNEMYSRIHIFCRRYGYDSIIQQGVAENETAKFTPWELERLITDGLEEFDPNKIRFQFNEYLSNPVISPTTKKLLFFAPCINHLLKNVRHTVGSGRNPTAQQEAKTWHAAYTDISKKNSSWLTQLEVDGCTDPQSVDIMLKMFSSKAISLLNAEGHIETARMAEAMNGLHRAFDERGLTKSERRNLILRARTWLLRDVDWMRVGKRHMRGLSSVTFEGLIVAMDTHLQIQSYLSNNKGVLGEKEYDFNARTLCTDSVENLWVYELCLVVSLRKKR</sequence>
<accession>L1IS49</accession>